<keyword evidence="4" id="KW-1185">Reference proteome</keyword>
<reference evidence="3" key="1">
    <citation type="journal article" date="2020" name="bioRxiv">
        <title>Comparative genomics of Chlamydomonas.</title>
        <authorList>
            <person name="Craig R.J."/>
            <person name="Hasan A.R."/>
            <person name="Ness R.W."/>
            <person name="Keightley P.D."/>
        </authorList>
    </citation>
    <scope>NUCLEOTIDE SEQUENCE</scope>
    <source>
        <strain evidence="3">CCAP 11/70</strain>
    </source>
</reference>
<dbReference type="CDD" id="cd00170">
    <property type="entry name" value="SEC14"/>
    <property type="match status" value="1"/>
</dbReference>
<evidence type="ECO:0000313" key="3">
    <source>
        <dbReference type="EMBL" id="KAG2498990.1"/>
    </source>
</evidence>
<dbReference type="InterPro" id="IPR036865">
    <property type="entry name" value="CRAL-TRIO_dom_sf"/>
</dbReference>
<dbReference type="AlphaFoldDB" id="A0A835Y9T7"/>
<gene>
    <name evidence="3" type="ORF">HYH03_003176</name>
</gene>
<dbReference type="InterPro" id="IPR001251">
    <property type="entry name" value="CRAL-TRIO_dom"/>
</dbReference>
<feature type="compositionally biased region" description="Low complexity" evidence="1">
    <location>
        <begin position="207"/>
        <end position="232"/>
    </location>
</feature>
<accession>A0A835Y9T7</accession>
<feature type="region of interest" description="Disordered" evidence="1">
    <location>
        <begin position="199"/>
        <end position="232"/>
    </location>
</feature>
<dbReference type="Pfam" id="PF00650">
    <property type="entry name" value="CRAL_TRIO"/>
    <property type="match status" value="1"/>
</dbReference>
<dbReference type="PANTHER" id="PTHR46277:SF3">
    <property type="entry name" value="BINDING PROTEIN, PUTATIVE-RELATED"/>
    <property type="match status" value="1"/>
</dbReference>
<dbReference type="PROSITE" id="PS50191">
    <property type="entry name" value="CRAL_TRIO"/>
    <property type="match status" value="1"/>
</dbReference>
<feature type="domain" description="CRAL-TRIO" evidence="2">
    <location>
        <begin position="22"/>
        <end position="178"/>
    </location>
</feature>
<dbReference type="Proteomes" id="UP000612055">
    <property type="component" value="Unassembled WGS sequence"/>
</dbReference>
<dbReference type="SUPFAM" id="SSF52087">
    <property type="entry name" value="CRAL/TRIO domain"/>
    <property type="match status" value="1"/>
</dbReference>
<organism evidence="3 4">
    <name type="scientific">Edaphochlamys debaryana</name>
    <dbReference type="NCBI Taxonomy" id="47281"/>
    <lineage>
        <taxon>Eukaryota</taxon>
        <taxon>Viridiplantae</taxon>
        <taxon>Chlorophyta</taxon>
        <taxon>core chlorophytes</taxon>
        <taxon>Chlorophyceae</taxon>
        <taxon>CS clade</taxon>
        <taxon>Chlamydomonadales</taxon>
        <taxon>Chlamydomonadales incertae sedis</taxon>
        <taxon>Edaphochlamys</taxon>
    </lineage>
</organism>
<dbReference type="OrthoDB" id="1434354at2759"/>
<sequence length="287" mass="30080">MLDKHIAWRRGPGRPVEESHHGVQVNLAHKKVFLQGLDRSGRPIIMGVGCRHRKFETKEDALAFCTYALDAAVGIGNANEEWDGKLTGVFDLRNLSMRNLDLTALQVMFELLQNHYPERLGQLFLYEAPTAFYAIWRAVSPFVDPVTKTKINFVFAKTANAEFEKVFDLHLLPTDLGGQGGFHCIAEAHKQALEAISRRTSTNGAHSAASPAASPSPAAAASPTGNGTADAAAKVAHPSAAAVGDAVKAAEEAVEADVAAAAANGAGPGTAVVTAVPVAAPVGVAAS</sequence>
<dbReference type="SMART" id="SM00516">
    <property type="entry name" value="SEC14"/>
    <property type="match status" value="1"/>
</dbReference>
<protein>
    <recommendedName>
        <fullName evidence="2">CRAL-TRIO domain-containing protein</fullName>
    </recommendedName>
</protein>
<evidence type="ECO:0000313" key="4">
    <source>
        <dbReference type="Proteomes" id="UP000612055"/>
    </source>
</evidence>
<evidence type="ECO:0000256" key="1">
    <source>
        <dbReference type="SAM" id="MobiDB-lite"/>
    </source>
</evidence>
<dbReference type="PANTHER" id="PTHR46277">
    <property type="entry name" value="OS03G0850700 PROTEIN"/>
    <property type="match status" value="1"/>
</dbReference>
<proteinExistence type="predicted"/>
<evidence type="ECO:0000259" key="2">
    <source>
        <dbReference type="PROSITE" id="PS50191"/>
    </source>
</evidence>
<dbReference type="EMBL" id="JAEHOE010000008">
    <property type="protein sequence ID" value="KAG2498990.1"/>
    <property type="molecule type" value="Genomic_DNA"/>
</dbReference>
<dbReference type="Gene3D" id="3.40.525.10">
    <property type="entry name" value="CRAL-TRIO lipid binding domain"/>
    <property type="match status" value="1"/>
</dbReference>
<name>A0A835Y9T7_9CHLO</name>
<comment type="caution">
    <text evidence="3">The sequence shown here is derived from an EMBL/GenBank/DDBJ whole genome shotgun (WGS) entry which is preliminary data.</text>
</comment>